<dbReference type="AlphaFoldDB" id="A0A9P7BTM7"/>
<dbReference type="GO" id="GO:0000981">
    <property type="term" value="F:DNA-binding transcription factor activity, RNA polymerase II-specific"/>
    <property type="evidence" value="ECO:0007669"/>
    <property type="project" value="TreeGrafter"/>
</dbReference>
<organism evidence="8 9">
    <name type="scientific">Rhizopus oryzae</name>
    <name type="common">Mucormycosis agent</name>
    <name type="synonym">Rhizopus arrhizus var. delemar</name>
    <dbReference type="NCBI Taxonomy" id="64495"/>
    <lineage>
        <taxon>Eukaryota</taxon>
        <taxon>Fungi</taxon>
        <taxon>Fungi incertae sedis</taxon>
        <taxon>Mucoromycota</taxon>
        <taxon>Mucoromycotina</taxon>
        <taxon>Mucoromycetes</taxon>
        <taxon>Mucorales</taxon>
        <taxon>Mucorineae</taxon>
        <taxon>Rhizopodaceae</taxon>
        <taxon>Rhizopus</taxon>
    </lineage>
</organism>
<dbReference type="InterPro" id="IPR036388">
    <property type="entry name" value="WH-like_DNA-bd_sf"/>
</dbReference>
<evidence type="ECO:0000256" key="1">
    <source>
        <dbReference type="ARBA" id="ARBA00010940"/>
    </source>
</evidence>
<dbReference type="Pfam" id="PF02319">
    <property type="entry name" value="WHD_E2F_TDP"/>
    <property type="match status" value="1"/>
</dbReference>
<dbReference type="InterPro" id="IPR037241">
    <property type="entry name" value="E2F-DP_heterodim"/>
</dbReference>
<dbReference type="GO" id="GO:0000978">
    <property type="term" value="F:RNA polymerase II cis-regulatory region sequence-specific DNA binding"/>
    <property type="evidence" value="ECO:0007669"/>
    <property type="project" value="InterPro"/>
</dbReference>
<name>A0A9P7BTM7_RHIOR</name>
<accession>A0A9P7BTM7</accession>
<dbReference type="SMART" id="SM01372">
    <property type="entry name" value="E2F_TDP"/>
    <property type="match status" value="1"/>
</dbReference>
<dbReference type="InterPro" id="IPR036390">
    <property type="entry name" value="WH_DNA-bd_sf"/>
</dbReference>
<comment type="similarity">
    <text evidence="1 5">Belongs to the E2F/DP family.</text>
</comment>
<keyword evidence="4 5" id="KW-0804">Transcription</keyword>
<evidence type="ECO:0000259" key="7">
    <source>
        <dbReference type="SMART" id="SM01372"/>
    </source>
</evidence>
<gene>
    <name evidence="8" type="ORF">G6F64_004547</name>
</gene>
<dbReference type="Gene3D" id="1.10.10.10">
    <property type="entry name" value="Winged helix-like DNA-binding domain superfamily/Winged helix DNA-binding domain"/>
    <property type="match status" value="1"/>
</dbReference>
<sequence>MNDNYKFSCDKADADYTDNMSSQLYKHGSSLGLLTKDFINLLCSSENGGLDLNFAAEKLQVQKRRIYDITNVLEGIELIKKDSKSHIRWIREADGHEEITQDLEQKLHFLKEQNKIIKEEYNWLNAIDHKLDLEIKDTFESNATNCYLTPEDFIKFEQTANAQQDTFVIVSAPYSSTVDVNIESGSNACFIKIENRKETIKIKRYVRASN</sequence>
<protein>
    <recommendedName>
        <fullName evidence="7">E2F/DP family winged-helix DNA-binding domain-containing protein</fullName>
    </recommendedName>
</protein>
<dbReference type="SUPFAM" id="SSF46785">
    <property type="entry name" value="Winged helix' DNA-binding domain"/>
    <property type="match status" value="1"/>
</dbReference>
<feature type="domain" description="E2F/DP family winged-helix DNA-binding" evidence="7">
    <location>
        <begin position="26"/>
        <end position="91"/>
    </location>
</feature>
<evidence type="ECO:0000313" key="8">
    <source>
        <dbReference type="EMBL" id="KAG1310459.1"/>
    </source>
</evidence>
<dbReference type="PANTHER" id="PTHR12081">
    <property type="entry name" value="TRANSCRIPTION FACTOR E2F"/>
    <property type="match status" value="1"/>
</dbReference>
<dbReference type="FunFam" id="1.10.10.10:FF:000008">
    <property type="entry name" value="E2F transcription factor 1"/>
    <property type="match status" value="1"/>
</dbReference>
<dbReference type="GO" id="GO:0090575">
    <property type="term" value="C:RNA polymerase II transcription regulator complex"/>
    <property type="evidence" value="ECO:0007669"/>
    <property type="project" value="TreeGrafter"/>
</dbReference>
<keyword evidence="6" id="KW-0175">Coiled coil</keyword>
<dbReference type="PANTHER" id="PTHR12081:SF18">
    <property type="entry name" value="TRANSCRIPTION FACTOR E2F2-RELATED"/>
    <property type="match status" value="1"/>
</dbReference>
<evidence type="ECO:0000256" key="4">
    <source>
        <dbReference type="ARBA" id="ARBA00023163"/>
    </source>
</evidence>
<dbReference type="EMBL" id="JAANQT010000506">
    <property type="protein sequence ID" value="KAG1310459.1"/>
    <property type="molecule type" value="Genomic_DNA"/>
</dbReference>
<comment type="subcellular location">
    <subcellularLocation>
        <location evidence="5">Nucleus</location>
    </subcellularLocation>
</comment>
<evidence type="ECO:0000256" key="2">
    <source>
        <dbReference type="ARBA" id="ARBA00023015"/>
    </source>
</evidence>
<keyword evidence="3 5" id="KW-0238">DNA-binding</keyword>
<reference evidence="8" key="1">
    <citation type="journal article" date="2020" name="Microb. Genom.">
        <title>Genetic diversity of clinical and environmental Mucorales isolates obtained from an investigation of mucormycosis cases among solid organ transplant recipients.</title>
        <authorList>
            <person name="Nguyen M.H."/>
            <person name="Kaul D."/>
            <person name="Muto C."/>
            <person name="Cheng S.J."/>
            <person name="Richter R.A."/>
            <person name="Bruno V.M."/>
            <person name="Liu G."/>
            <person name="Beyhan S."/>
            <person name="Sundermann A.J."/>
            <person name="Mounaud S."/>
            <person name="Pasculle A.W."/>
            <person name="Nierman W.C."/>
            <person name="Driscoll E."/>
            <person name="Cumbie R."/>
            <person name="Clancy C.J."/>
            <person name="Dupont C.L."/>
        </authorList>
    </citation>
    <scope>NUCLEOTIDE SEQUENCE</scope>
    <source>
        <strain evidence="8">GL11</strain>
    </source>
</reference>
<keyword evidence="2 5" id="KW-0805">Transcription regulation</keyword>
<dbReference type="OrthoDB" id="1743261at2759"/>
<comment type="caution">
    <text evidence="8">The sequence shown here is derived from an EMBL/GenBank/DDBJ whole genome shotgun (WGS) entry which is preliminary data.</text>
</comment>
<dbReference type="SUPFAM" id="SSF144074">
    <property type="entry name" value="E2F-DP heterodimerization region"/>
    <property type="match status" value="1"/>
</dbReference>
<dbReference type="Proteomes" id="UP000716291">
    <property type="component" value="Unassembled WGS sequence"/>
</dbReference>
<keyword evidence="9" id="KW-1185">Reference proteome</keyword>
<proteinExistence type="inferred from homology"/>
<evidence type="ECO:0000256" key="5">
    <source>
        <dbReference type="RuleBase" id="RU003796"/>
    </source>
</evidence>
<evidence type="ECO:0000256" key="6">
    <source>
        <dbReference type="SAM" id="Coils"/>
    </source>
</evidence>
<feature type="coiled-coil region" evidence="6">
    <location>
        <begin position="93"/>
        <end position="120"/>
    </location>
</feature>
<dbReference type="InterPro" id="IPR003316">
    <property type="entry name" value="E2F_WHTH_DNA-bd_dom"/>
</dbReference>
<dbReference type="InterPro" id="IPR015633">
    <property type="entry name" value="E2F"/>
</dbReference>
<keyword evidence="5" id="KW-0539">Nucleus</keyword>
<evidence type="ECO:0000313" key="9">
    <source>
        <dbReference type="Proteomes" id="UP000716291"/>
    </source>
</evidence>
<evidence type="ECO:0000256" key="3">
    <source>
        <dbReference type="ARBA" id="ARBA00023125"/>
    </source>
</evidence>